<evidence type="ECO:0000313" key="3">
    <source>
        <dbReference type="Proteomes" id="UP000265520"/>
    </source>
</evidence>
<reference evidence="2 3" key="1">
    <citation type="journal article" date="2018" name="Front. Plant Sci.">
        <title>Red Clover (Trifolium pratense) and Zigzag Clover (T. medium) - A Picture of Genomic Similarities and Differences.</title>
        <authorList>
            <person name="Dluhosova J."/>
            <person name="Istvanek J."/>
            <person name="Nedelnik J."/>
            <person name="Repkova J."/>
        </authorList>
    </citation>
    <scope>NUCLEOTIDE SEQUENCE [LARGE SCALE GENOMIC DNA]</scope>
    <source>
        <strain evidence="3">cv. 10/8</strain>
        <tissue evidence="2">Leaf</tissue>
    </source>
</reference>
<feature type="region of interest" description="Disordered" evidence="1">
    <location>
        <begin position="31"/>
        <end position="61"/>
    </location>
</feature>
<evidence type="ECO:0000313" key="2">
    <source>
        <dbReference type="EMBL" id="MCI88800.1"/>
    </source>
</evidence>
<keyword evidence="3" id="KW-1185">Reference proteome</keyword>
<feature type="non-terminal residue" evidence="2">
    <location>
        <position position="1"/>
    </location>
</feature>
<protein>
    <submittedName>
        <fullName evidence="2">Uncharacterized protein</fullName>
    </submittedName>
</protein>
<dbReference type="EMBL" id="LXQA011202733">
    <property type="protein sequence ID" value="MCI88800.1"/>
    <property type="molecule type" value="Genomic_DNA"/>
</dbReference>
<feature type="non-terminal residue" evidence="2">
    <location>
        <position position="61"/>
    </location>
</feature>
<comment type="caution">
    <text evidence="2">The sequence shown here is derived from an EMBL/GenBank/DDBJ whole genome shotgun (WGS) entry which is preliminary data.</text>
</comment>
<evidence type="ECO:0000256" key="1">
    <source>
        <dbReference type="SAM" id="MobiDB-lite"/>
    </source>
</evidence>
<sequence length="61" mass="6584">PREVILEFVRLIKEEGVIITGDDIAKVSLLKKRKDSSDSEDDQPASEGKDTTGTEGAPDAL</sequence>
<proteinExistence type="predicted"/>
<dbReference type="AlphaFoldDB" id="A0A392VQU0"/>
<name>A0A392VQU0_9FABA</name>
<accession>A0A392VQU0</accession>
<organism evidence="2 3">
    <name type="scientific">Trifolium medium</name>
    <dbReference type="NCBI Taxonomy" id="97028"/>
    <lineage>
        <taxon>Eukaryota</taxon>
        <taxon>Viridiplantae</taxon>
        <taxon>Streptophyta</taxon>
        <taxon>Embryophyta</taxon>
        <taxon>Tracheophyta</taxon>
        <taxon>Spermatophyta</taxon>
        <taxon>Magnoliopsida</taxon>
        <taxon>eudicotyledons</taxon>
        <taxon>Gunneridae</taxon>
        <taxon>Pentapetalae</taxon>
        <taxon>rosids</taxon>
        <taxon>fabids</taxon>
        <taxon>Fabales</taxon>
        <taxon>Fabaceae</taxon>
        <taxon>Papilionoideae</taxon>
        <taxon>50 kb inversion clade</taxon>
        <taxon>NPAAA clade</taxon>
        <taxon>Hologalegina</taxon>
        <taxon>IRL clade</taxon>
        <taxon>Trifolieae</taxon>
        <taxon>Trifolium</taxon>
    </lineage>
</organism>
<dbReference type="Proteomes" id="UP000265520">
    <property type="component" value="Unassembled WGS sequence"/>
</dbReference>